<dbReference type="EMBL" id="HG994592">
    <property type="protein sequence ID" value="CAF2833168.1"/>
    <property type="molecule type" value="Genomic_DNA"/>
</dbReference>
<feature type="domain" description="CUB" evidence="1">
    <location>
        <begin position="218"/>
        <end position="390"/>
    </location>
</feature>
<dbReference type="Pfam" id="PF26080">
    <property type="entry name" value="CUB_animal"/>
    <property type="match status" value="1"/>
</dbReference>
<dbReference type="AlphaFoldDB" id="A0A7R8CNU8"/>
<keyword evidence="3" id="KW-1185">Reference proteome</keyword>
<accession>A0A7R8CNU8</accession>
<dbReference type="Proteomes" id="UP000675881">
    <property type="component" value="Chromosome 13"/>
</dbReference>
<dbReference type="PANTHER" id="PTHR33236:SF4">
    <property type="entry name" value="CUB DOMAIN-CONTAINING PROTEIN"/>
    <property type="match status" value="1"/>
</dbReference>
<gene>
    <name evidence="2" type="ORF">LSAA_4028</name>
</gene>
<evidence type="ECO:0000313" key="3">
    <source>
        <dbReference type="Proteomes" id="UP000675881"/>
    </source>
</evidence>
<reference evidence="2" key="1">
    <citation type="submission" date="2021-02" db="EMBL/GenBank/DDBJ databases">
        <authorList>
            <person name="Bekaert M."/>
        </authorList>
    </citation>
    <scope>NUCLEOTIDE SEQUENCE</scope>
    <source>
        <strain evidence="2">IoA-00</strain>
    </source>
</reference>
<proteinExistence type="predicted"/>
<sequence length="392" mass="41174">MIVQNIFLLLLFVNGFHAENTLLNEDESKDGKVLSLFNVVTFPNDVCAGNGARNGTCLPANECASQQGAASGSCASGYGVCCVFVIQCGSMSSANCTYIEQTSISSAGSLSQNPCTYRLCRNNDDPFMGTAVANAAAVGVGGSIGDCIDDTMTLSSPGGQGSPTICGLNSGQHIIVDMSDLGCNELTFNLSPGSNANREWNIKATQFVCNDNDGVGGPPGCLQYFREPSGTVASFNFDTSSTAVAPTTTHLSSQKYNVCFRRSSSNCAICYYLHQTNSFGLSISSINNMAKSVIGSNCNTDWITIPEANNVLATPVTATNPSGVNRLCGRALNMITAMGSTTVCSISTPFILGVNFNEDEMTVTAADATMNELAQIPGGTYGFWLDYEQKSC</sequence>
<evidence type="ECO:0000313" key="2">
    <source>
        <dbReference type="EMBL" id="CAF2833168.1"/>
    </source>
</evidence>
<organism evidence="2 3">
    <name type="scientific">Lepeophtheirus salmonis</name>
    <name type="common">Salmon louse</name>
    <name type="synonym">Caligus salmonis</name>
    <dbReference type="NCBI Taxonomy" id="72036"/>
    <lineage>
        <taxon>Eukaryota</taxon>
        <taxon>Metazoa</taxon>
        <taxon>Ecdysozoa</taxon>
        <taxon>Arthropoda</taxon>
        <taxon>Crustacea</taxon>
        <taxon>Multicrustacea</taxon>
        <taxon>Hexanauplia</taxon>
        <taxon>Copepoda</taxon>
        <taxon>Siphonostomatoida</taxon>
        <taxon>Caligidae</taxon>
        <taxon>Lepeophtheirus</taxon>
    </lineage>
</organism>
<protein>
    <submittedName>
        <fullName evidence="2">(salmon louse) hypothetical protein</fullName>
    </submittedName>
</protein>
<name>A0A7R8CNU8_LEPSM</name>
<evidence type="ECO:0000259" key="1">
    <source>
        <dbReference type="Pfam" id="PF26080"/>
    </source>
</evidence>
<dbReference type="InterPro" id="IPR058698">
    <property type="entry name" value="CUB_metazoa"/>
</dbReference>
<dbReference type="PANTHER" id="PTHR33236">
    <property type="entry name" value="INTRAFLAGELLAR TRANSPORT PROTEIN 122 FAMILY PROTEIN-RELATED"/>
    <property type="match status" value="1"/>
</dbReference>